<dbReference type="InterPro" id="IPR003509">
    <property type="entry name" value="UPF0102_YraN-like"/>
</dbReference>
<proteinExistence type="inferred from homology"/>
<gene>
    <name evidence="3" type="ORF">GGC33_06730</name>
</gene>
<dbReference type="InterPro" id="IPR011856">
    <property type="entry name" value="tRNA_endonuc-like_dom_sf"/>
</dbReference>
<name>A0A844GQ53_9CHRO</name>
<dbReference type="NCBIfam" id="NF009150">
    <property type="entry name" value="PRK12497.1-3"/>
    <property type="match status" value="1"/>
</dbReference>
<dbReference type="PANTHER" id="PTHR34039">
    <property type="entry name" value="UPF0102 PROTEIN YRAN"/>
    <property type="match status" value="1"/>
</dbReference>
<organism evidence="3 4">
    <name type="scientific">Cyanobacterium aponinum 0216</name>
    <dbReference type="NCBI Taxonomy" id="2676140"/>
    <lineage>
        <taxon>Bacteria</taxon>
        <taxon>Bacillati</taxon>
        <taxon>Cyanobacteriota</taxon>
        <taxon>Cyanophyceae</taxon>
        <taxon>Oscillatoriophycideae</taxon>
        <taxon>Chroococcales</taxon>
        <taxon>Geminocystaceae</taxon>
        <taxon>Cyanobacterium</taxon>
    </lineage>
</organism>
<dbReference type="CDD" id="cd20736">
    <property type="entry name" value="PoNe_Nuclease"/>
    <property type="match status" value="1"/>
</dbReference>
<dbReference type="AlphaFoldDB" id="A0A844GQ53"/>
<evidence type="ECO:0000313" key="3">
    <source>
        <dbReference type="EMBL" id="MTF38617.1"/>
    </source>
</evidence>
<dbReference type="EMBL" id="WMIA01000006">
    <property type="protein sequence ID" value="MTF38617.1"/>
    <property type="molecule type" value="Genomic_DNA"/>
</dbReference>
<dbReference type="SUPFAM" id="SSF52980">
    <property type="entry name" value="Restriction endonuclease-like"/>
    <property type="match status" value="1"/>
</dbReference>
<dbReference type="Proteomes" id="UP000437131">
    <property type="component" value="Unassembled WGS sequence"/>
</dbReference>
<dbReference type="NCBIfam" id="TIGR00252">
    <property type="entry name" value="YraN family protein"/>
    <property type="match status" value="1"/>
</dbReference>
<sequence>MKKIGSLGEKIIAQWLINKGYSVIESNWHCRWGEIDLIVINKSLKEIIFVEVKTRSIKNWDDNGLYSINNKKQEKLWLTASLFLEKNQIFTDWNCRFDIALLTYKKLTNFGTVFSVNDNCLRPKFNYEGYQFEIVDYLENAF</sequence>
<dbReference type="Gene3D" id="3.40.1350.10">
    <property type="match status" value="1"/>
</dbReference>
<reference evidence="3 4" key="1">
    <citation type="submission" date="2019-11" db="EMBL/GenBank/DDBJ databases">
        <title>Isolation of a new High Light Tolerant Cyanobacteria.</title>
        <authorList>
            <person name="Dobson Z."/>
            <person name="Vaughn N."/>
            <person name="Vaughn M."/>
            <person name="Fromme P."/>
            <person name="Mazor Y."/>
        </authorList>
    </citation>
    <scope>NUCLEOTIDE SEQUENCE [LARGE SCALE GENOMIC DNA]</scope>
    <source>
        <strain evidence="3 4">0216</strain>
    </source>
</reference>
<dbReference type="InterPro" id="IPR011335">
    <property type="entry name" value="Restrct_endonuc-II-like"/>
</dbReference>
<protein>
    <recommendedName>
        <fullName evidence="2">UPF0102 protein GGC33_06730</fullName>
    </recommendedName>
</protein>
<dbReference type="HAMAP" id="MF_00048">
    <property type="entry name" value="UPF0102"/>
    <property type="match status" value="1"/>
</dbReference>
<evidence type="ECO:0000256" key="2">
    <source>
        <dbReference type="HAMAP-Rule" id="MF_00048"/>
    </source>
</evidence>
<dbReference type="PANTHER" id="PTHR34039:SF1">
    <property type="entry name" value="UPF0102 PROTEIN YRAN"/>
    <property type="match status" value="1"/>
</dbReference>
<dbReference type="Pfam" id="PF02021">
    <property type="entry name" value="UPF0102"/>
    <property type="match status" value="1"/>
</dbReference>
<comment type="similarity">
    <text evidence="1 2">Belongs to the UPF0102 family.</text>
</comment>
<dbReference type="RefSeq" id="WP_099435767.1">
    <property type="nucleotide sequence ID" value="NZ_WMIA01000006.1"/>
</dbReference>
<accession>A0A844GQ53</accession>
<evidence type="ECO:0000256" key="1">
    <source>
        <dbReference type="ARBA" id="ARBA00006738"/>
    </source>
</evidence>
<dbReference type="GO" id="GO:0003676">
    <property type="term" value="F:nucleic acid binding"/>
    <property type="evidence" value="ECO:0007669"/>
    <property type="project" value="InterPro"/>
</dbReference>
<comment type="caution">
    <text evidence="3">The sequence shown here is derived from an EMBL/GenBank/DDBJ whole genome shotgun (WGS) entry which is preliminary data.</text>
</comment>
<evidence type="ECO:0000313" key="4">
    <source>
        <dbReference type="Proteomes" id="UP000437131"/>
    </source>
</evidence>